<reference evidence="7" key="1">
    <citation type="journal article" date="2015" name="Nature">
        <title>Complex archaea that bridge the gap between prokaryotes and eukaryotes.</title>
        <authorList>
            <person name="Spang A."/>
            <person name="Saw J.H."/>
            <person name="Jorgensen S.L."/>
            <person name="Zaremba-Niedzwiedzka K."/>
            <person name="Martijn J."/>
            <person name="Lind A.E."/>
            <person name="van Eijk R."/>
            <person name="Schleper C."/>
            <person name="Guy L."/>
            <person name="Ettema T.J."/>
        </authorList>
    </citation>
    <scope>NUCLEOTIDE SEQUENCE</scope>
</reference>
<evidence type="ECO:0000256" key="5">
    <source>
        <dbReference type="SAM" id="Phobius"/>
    </source>
</evidence>
<accession>A0A0F9IF30</accession>
<evidence type="ECO:0000256" key="1">
    <source>
        <dbReference type="ARBA" id="ARBA00004141"/>
    </source>
</evidence>
<comment type="caution">
    <text evidence="7">The sequence shown here is derived from an EMBL/GenBank/DDBJ whole genome shotgun (WGS) entry which is preliminary data.</text>
</comment>
<dbReference type="NCBIfam" id="TIGR00367">
    <property type="entry name" value="calcium/sodium antiporter"/>
    <property type="match status" value="1"/>
</dbReference>
<feature type="transmembrane region" description="Helical" evidence="5">
    <location>
        <begin position="256"/>
        <end position="276"/>
    </location>
</feature>
<evidence type="ECO:0000256" key="2">
    <source>
        <dbReference type="ARBA" id="ARBA00022692"/>
    </source>
</evidence>
<evidence type="ECO:0000256" key="3">
    <source>
        <dbReference type="ARBA" id="ARBA00022989"/>
    </source>
</evidence>
<dbReference type="GO" id="GO:0006874">
    <property type="term" value="P:intracellular calcium ion homeostasis"/>
    <property type="evidence" value="ECO:0007669"/>
    <property type="project" value="TreeGrafter"/>
</dbReference>
<comment type="subcellular location">
    <subcellularLocation>
        <location evidence="1">Membrane</location>
        <topology evidence="1">Multi-pass membrane protein</topology>
    </subcellularLocation>
</comment>
<dbReference type="InterPro" id="IPR004481">
    <property type="entry name" value="K/Na/Ca-exchanger"/>
</dbReference>
<dbReference type="GO" id="GO:0005886">
    <property type="term" value="C:plasma membrane"/>
    <property type="evidence" value="ECO:0007669"/>
    <property type="project" value="TreeGrafter"/>
</dbReference>
<dbReference type="Gene3D" id="1.20.1420.30">
    <property type="entry name" value="NCX, central ion-binding region"/>
    <property type="match status" value="1"/>
</dbReference>
<dbReference type="GO" id="GO:0005262">
    <property type="term" value="F:calcium channel activity"/>
    <property type="evidence" value="ECO:0007669"/>
    <property type="project" value="TreeGrafter"/>
</dbReference>
<keyword evidence="4 5" id="KW-0472">Membrane</keyword>
<feature type="transmembrane region" description="Helical" evidence="5">
    <location>
        <begin position="87"/>
        <end position="112"/>
    </location>
</feature>
<organism evidence="7">
    <name type="scientific">marine sediment metagenome</name>
    <dbReference type="NCBI Taxonomy" id="412755"/>
    <lineage>
        <taxon>unclassified sequences</taxon>
        <taxon>metagenomes</taxon>
        <taxon>ecological metagenomes</taxon>
    </lineage>
</organism>
<feature type="transmembrane region" description="Helical" evidence="5">
    <location>
        <begin position="50"/>
        <end position="67"/>
    </location>
</feature>
<keyword evidence="2 5" id="KW-0812">Transmembrane</keyword>
<feature type="transmembrane region" description="Helical" evidence="5">
    <location>
        <begin position="20"/>
        <end position="38"/>
    </location>
</feature>
<feature type="transmembrane region" description="Helical" evidence="5">
    <location>
        <begin position="315"/>
        <end position="335"/>
    </location>
</feature>
<evidence type="ECO:0000313" key="7">
    <source>
        <dbReference type="EMBL" id="KKL92400.1"/>
    </source>
</evidence>
<evidence type="ECO:0000256" key="4">
    <source>
        <dbReference type="ARBA" id="ARBA00023136"/>
    </source>
</evidence>
<dbReference type="EMBL" id="LAZR01019475">
    <property type="protein sequence ID" value="KKL92400.1"/>
    <property type="molecule type" value="Genomic_DNA"/>
</dbReference>
<keyword evidence="3 5" id="KW-1133">Transmembrane helix</keyword>
<feature type="domain" description="Sodium/calcium exchanger membrane region" evidence="6">
    <location>
        <begin position="218"/>
        <end position="360"/>
    </location>
</feature>
<feature type="transmembrane region" description="Helical" evidence="5">
    <location>
        <begin position="163"/>
        <end position="181"/>
    </location>
</feature>
<gene>
    <name evidence="7" type="ORF">LCGC14_1885070</name>
</gene>
<dbReference type="InterPro" id="IPR004837">
    <property type="entry name" value="NaCa_Exmemb"/>
</dbReference>
<feature type="transmembrane region" description="Helical" evidence="5">
    <location>
        <begin position="214"/>
        <end position="236"/>
    </location>
</feature>
<dbReference type="PANTHER" id="PTHR10846">
    <property type="entry name" value="SODIUM/POTASSIUM/CALCIUM EXCHANGER"/>
    <property type="match status" value="1"/>
</dbReference>
<sequence length="370" mass="38812">MLASESAGWLHSWLLGQPAWLLWMLCVAGIGTLVYGADKTVNSAVKLSRRLGMSTVLIGATVVSLGTTMPEMFTSVTAAFRGESGLALGNGVGSIICDTALIFGLCCLLTRLPMDRFVLNRHGWLQLGSGVLLAGVCGVLALLSGRLGTPGTENPGDWNVIPQWIGVVFILLLVGYLYLSVRWARQRPDLAAEAVEEAQGSGQGAAAARPAGSAVATAIVLVAGLALIALGSNVLIPAVKVLAEEHYHVPKDFLAVTLVALGTSLPELVTAIAAIVRGHKGLLVGNIIGADILNVLFVVGLSLCATDLEVPPTFYLLHLPVMLVVLGLLRLYIFISGPKGFSRWMGLPLLAVYAAYYVLLATFAGHLVGK</sequence>
<proteinExistence type="predicted"/>
<name>A0A0F9IF30_9ZZZZ</name>
<dbReference type="AlphaFoldDB" id="A0A0F9IF30"/>
<feature type="domain" description="Sodium/calcium exchanger membrane region" evidence="6">
    <location>
        <begin position="22"/>
        <end position="181"/>
    </location>
</feature>
<dbReference type="InterPro" id="IPR044880">
    <property type="entry name" value="NCX_ion-bd_dom_sf"/>
</dbReference>
<dbReference type="PANTHER" id="PTHR10846:SF8">
    <property type="entry name" value="INNER MEMBRANE PROTEIN YRBG"/>
    <property type="match status" value="1"/>
</dbReference>
<feature type="transmembrane region" description="Helical" evidence="5">
    <location>
        <begin position="347"/>
        <end position="368"/>
    </location>
</feature>
<feature type="transmembrane region" description="Helical" evidence="5">
    <location>
        <begin position="283"/>
        <end position="303"/>
    </location>
</feature>
<evidence type="ECO:0000259" key="6">
    <source>
        <dbReference type="Pfam" id="PF01699"/>
    </source>
</evidence>
<dbReference type="GO" id="GO:0008273">
    <property type="term" value="F:calcium, potassium:sodium antiporter activity"/>
    <property type="evidence" value="ECO:0007669"/>
    <property type="project" value="TreeGrafter"/>
</dbReference>
<dbReference type="Pfam" id="PF01699">
    <property type="entry name" value="Na_Ca_ex"/>
    <property type="match status" value="2"/>
</dbReference>
<feature type="transmembrane region" description="Helical" evidence="5">
    <location>
        <begin position="124"/>
        <end position="143"/>
    </location>
</feature>
<protein>
    <recommendedName>
        <fullName evidence="6">Sodium/calcium exchanger membrane region domain-containing protein</fullName>
    </recommendedName>
</protein>